<protein>
    <submittedName>
        <fullName evidence="1">Uncharacterized protein</fullName>
    </submittedName>
</protein>
<reference evidence="1" key="1">
    <citation type="submission" date="2018-11" db="EMBL/GenBank/DDBJ databases">
        <authorList>
            <person name="Alioto T."/>
            <person name="Alioto T."/>
        </authorList>
    </citation>
    <scope>NUCLEOTIDE SEQUENCE</scope>
</reference>
<gene>
    <name evidence="1" type="ORF">MGAL_10B082964</name>
</gene>
<dbReference type="AlphaFoldDB" id="A0A8B6CZD7"/>
<organism evidence="1 2">
    <name type="scientific">Mytilus galloprovincialis</name>
    <name type="common">Mediterranean mussel</name>
    <dbReference type="NCBI Taxonomy" id="29158"/>
    <lineage>
        <taxon>Eukaryota</taxon>
        <taxon>Metazoa</taxon>
        <taxon>Spiralia</taxon>
        <taxon>Lophotrochozoa</taxon>
        <taxon>Mollusca</taxon>
        <taxon>Bivalvia</taxon>
        <taxon>Autobranchia</taxon>
        <taxon>Pteriomorphia</taxon>
        <taxon>Mytilida</taxon>
        <taxon>Mytiloidea</taxon>
        <taxon>Mytilidae</taxon>
        <taxon>Mytilinae</taxon>
        <taxon>Mytilus</taxon>
    </lineage>
</organism>
<proteinExistence type="predicted"/>
<name>A0A8B6CZD7_MYTGA</name>
<keyword evidence="2" id="KW-1185">Reference proteome</keyword>
<dbReference type="OrthoDB" id="10642046at2759"/>
<feature type="non-terminal residue" evidence="1">
    <location>
        <position position="1"/>
    </location>
</feature>
<comment type="caution">
    <text evidence="1">The sequence shown here is derived from an EMBL/GenBank/DDBJ whole genome shotgun (WGS) entry which is preliminary data.</text>
</comment>
<accession>A0A8B6CZD7</accession>
<evidence type="ECO:0000313" key="1">
    <source>
        <dbReference type="EMBL" id="VDI12156.1"/>
    </source>
</evidence>
<evidence type="ECO:0000313" key="2">
    <source>
        <dbReference type="Proteomes" id="UP000596742"/>
    </source>
</evidence>
<sequence>YSNRKNKMDDVDFFQNPNQFIQNEIENYKILSNNSIEKDETDSVFSTFIIQCILRHGDTAFISSILNITFTPSHKLQNGSTCFYASYMMQRHCILPAKKRMHRCSRSITEKWSRVSTRSRSHFNSKKLPKKSTCLQFCHSVVNLISIYEFECPPGMKNGRVIDAYTKITEAELKQYCAPEMVGGV</sequence>
<dbReference type="Proteomes" id="UP000596742">
    <property type="component" value="Unassembled WGS sequence"/>
</dbReference>
<dbReference type="EMBL" id="UYJE01002590">
    <property type="protein sequence ID" value="VDI12156.1"/>
    <property type="molecule type" value="Genomic_DNA"/>
</dbReference>